<dbReference type="SUPFAM" id="SSF161098">
    <property type="entry name" value="MetI-like"/>
    <property type="match status" value="1"/>
</dbReference>
<dbReference type="CDD" id="cd06261">
    <property type="entry name" value="TM_PBP2"/>
    <property type="match status" value="1"/>
</dbReference>
<evidence type="ECO:0000256" key="1">
    <source>
        <dbReference type="ARBA" id="ARBA00004651"/>
    </source>
</evidence>
<dbReference type="PANTHER" id="PTHR43163:SF6">
    <property type="entry name" value="DIPEPTIDE TRANSPORT SYSTEM PERMEASE PROTEIN DPPB-RELATED"/>
    <property type="match status" value="1"/>
</dbReference>
<dbReference type="EMBL" id="JBHUFF010000007">
    <property type="protein sequence ID" value="MFD1798578.1"/>
    <property type="molecule type" value="Genomic_DNA"/>
</dbReference>
<comment type="subcellular location">
    <subcellularLocation>
        <location evidence="1 7">Cell membrane</location>
        <topology evidence="1 7">Multi-pass membrane protein</topology>
    </subcellularLocation>
</comment>
<evidence type="ECO:0000256" key="5">
    <source>
        <dbReference type="ARBA" id="ARBA00022989"/>
    </source>
</evidence>
<dbReference type="PANTHER" id="PTHR43163">
    <property type="entry name" value="DIPEPTIDE TRANSPORT SYSTEM PERMEASE PROTEIN DPPB-RELATED"/>
    <property type="match status" value="1"/>
</dbReference>
<dbReference type="Proteomes" id="UP001597285">
    <property type="component" value="Unassembled WGS sequence"/>
</dbReference>
<evidence type="ECO:0000256" key="6">
    <source>
        <dbReference type="ARBA" id="ARBA00023136"/>
    </source>
</evidence>
<dbReference type="RefSeq" id="WP_058920049.1">
    <property type="nucleotide sequence ID" value="NZ_JBHSQC010000022.1"/>
</dbReference>
<evidence type="ECO:0000256" key="2">
    <source>
        <dbReference type="ARBA" id="ARBA00022448"/>
    </source>
</evidence>
<feature type="transmembrane region" description="Helical" evidence="7">
    <location>
        <begin position="9"/>
        <end position="30"/>
    </location>
</feature>
<feature type="domain" description="ABC transmembrane type-1" evidence="8">
    <location>
        <begin position="95"/>
        <end position="302"/>
    </location>
</feature>
<evidence type="ECO:0000256" key="7">
    <source>
        <dbReference type="RuleBase" id="RU363032"/>
    </source>
</evidence>
<organism evidence="9 10">
    <name type="scientific">Carnobacterium antarcticum</name>
    <dbReference type="NCBI Taxonomy" id="2126436"/>
    <lineage>
        <taxon>Bacteria</taxon>
        <taxon>Bacillati</taxon>
        <taxon>Bacillota</taxon>
        <taxon>Bacilli</taxon>
        <taxon>Lactobacillales</taxon>
        <taxon>Carnobacteriaceae</taxon>
        <taxon>Carnobacterium</taxon>
    </lineage>
</organism>
<proteinExistence type="inferred from homology"/>
<keyword evidence="3" id="KW-1003">Cell membrane</keyword>
<dbReference type="InterPro" id="IPR045621">
    <property type="entry name" value="BPD_transp_1_N"/>
</dbReference>
<comment type="similarity">
    <text evidence="7">Belongs to the binding-protein-dependent transport system permease family.</text>
</comment>
<keyword evidence="5 7" id="KW-1133">Transmembrane helix</keyword>
<evidence type="ECO:0000313" key="9">
    <source>
        <dbReference type="EMBL" id="MFD1798578.1"/>
    </source>
</evidence>
<evidence type="ECO:0000256" key="3">
    <source>
        <dbReference type="ARBA" id="ARBA00022475"/>
    </source>
</evidence>
<dbReference type="InterPro" id="IPR000515">
    <property type="entry name" value="MetI-like"/>
</dbReference>
<dbReference type="Pfam" id="PF19300">
    <property type="entry name" value="BPD_transp_1_N"/>
    <property type="match status" value="1"/>
</dbReference>
<comment type="caution">
    <text evidence="9">The sequence shown here is derived from an EMBL/GenBank/DDBJ whole genome shotgun (WGS) entry which is preliminary data.</text>
</comment>
<keyword evidence="2 7" id="KW-0813">Transport</keyword>
<evidence type="ECO:0000256" key="4">
    <source>
        <dbReference type="ARBA" id="ARBA00022692"/>
    </source>
</evidence>
<dbReference type="PROSITE" id="PS50928">
    <property type="entry name" value="ABC_TM1"/>
    <property type="match status" value="1"/>
</dbReference>
<name>A0ABW4NKE2_9LACT</name>
<protein>
    <submittedName>
        <fullName evidence="9">ABC transporter permease</fullName>
    </submittedName>
</protein>
<feature type="transmembrane region" description="Helical" evidence="7">
    <location>
        <begin position="281"/>
        <end position="309"/>
    </location>
</feature>
<feature type="transmembrane region" description="Helical" evidence="7">
    <location>
        <begin position="183"/>
        <end position="202"/>
    </location>
</feature>
<keyword evidence="6 7" id="KW-0472">Membrane</keyword>
<dbReference type="Pfam" id="PF00528">
    <property type="entry name" value="BPD_transp_1"/>
    <property type="match status" value="1"/>
</dbReference>
<keyword evidence="4 7" id="KW-0812">Transmembrane</keyword>
<reference evidence="10" key="1">
    <citation type="journal article" date="2019" name="Int. J. Syst. Evol. Microbiol.">
        <title>The Global Catalogue of Microorganisms (GCM) 10K type strain sequencing project: providing services to taxonomists for standard genome sequencing and annotation.</title>
        <authorList>
            <consortium name="The Broad Institute Genomics Platform"/>
            <consortium name="The Broad Institute Genome Sequencing Center for Infectious Disease"/>
            <person name="Wu L."/>
            <person name="Ma J."/>
        </authorList>
    </citation>
    <scope>NUCLEOTIDE SEQUENCE [LARGE SCALE GENOMIC DNA]</scope>
    <source>
        <strain evidence="10">KCTC 42143</strain>
    </source>
</reference>
<gene>
    <name evidence="9" type="ORF">ACFSBK_01735</name>
</gene>
<evidence type="ECO:0000259" key="8">
    <source>
        <dbReference type="PROSITE" id="PS50928"/>
    </source>
</evidence>
<feature type="transmembrane region" description="Helical" evidence="7">
    <location>
        <begin position="142"/>
        <end position="163"/>
    </location>
</feature>
<keyword evidence="10" id="KW-1185">Reference proteome</keyword>
<dbReference type="InterPro" id="IPR035906">
    <property type="entry name" value="MetI-like_sf"/>
</dbReference>
<feature type="transmembrane region" description="Helical" evidence="7">
    <location>
        <begin position="101"/>
        <end position="122"/>
    </location>
</feature>
<evidence type="ECO:0000313" key="10">
    <source>
        <dbReference type="Proteomes" id="UP001597285"/>
    </source>
</evidence>
<sequence>MKKYILKRLIIAVPVLFMVSIFSFIIINLAPGNPVDLYVAPDATAEQIEATKAALGLDQPLPVQYIKWITNLLQGNLGFSYSTRQPVTAILFSRVSPTLQLMGISLVVGYLVAIPLGIYSAVKKNTWVDYLITSNSFLGVSVPNFFLGLGLIYIFSLQLAWLPTGGMQVLGGDGGVLERIQHLILPVIVLATSISGNMIRYVRSSMIDVLGENYLRTATAKGLKARDILTKHGLRNALIPIITIIGMDIPKLIGGAVVTEQIFQWPGLGQLMITSINSRDYPVLMAITLLSAVAVMVANISTDILYAVVDPRIKYD</sequence>
<accession>A0ABW4NKE2</accession>
<dbReference type="Gene3D" id="1.10.3720.10">
    <property type="entry name" value="MetI-like"/>
    <property type="match status" value="1"/>
</dbReference>